<reference evidence="2 3" key="1">
    <citation type="journal article" date="2016" name="Nat. Commun.">
        <title>Extremotolerant tardigrade genome and improved radiotolerance of human cultured cells by tardigrade-unique protein.</title>
        <authorList>
            <person name="Hashimoto T."/>
            <person name="Horikawa D.D."/>
            <person name="Saito Y."/>
            <person name="Kuwahara H."/>
            <person name="Kozuka-Hata H."/>
            <person name="Shin-I T."/>
            <person name="Minakuchi Y."/>
            <person name="Ohishi K."/>
            <person name="Motoyama A."/>
            <person name="Aizu T."/>
            <person name="Enomoto A."/>
            <person name="Kondo K."/>
            <person name="Tanaka S."/>
            <person name="Hara Y."/>
            <person name="Koshikawa S."/>
            <person name="Sagara H."/>
            <person name="Miura T."/>
            <person name="Yokobori S."/>
            <person name="Miyagawa K."/>
            <person name="Suzuki Y."/>
            <person name="Kubo T."/>
            <person name="Oyama M."/>
            <person name="Kohara Y."/>
            <person name="Fujiyama A."/>
            <person name="Arakawa K."/>
            <person name="Katayama T."/>
            <person name="Toyoda A."/>
            <person name="Kunieda T."/>
        </authorList>
    </citation>
    <scope>NUCLEOTIDE SEQUENCE [LARGE SCALE GENOMIC DNA]</scope>
    <source>
        <strain evidence="2 3">YOKOZUNA-1</strain>
    </source>
</reference>
<dbReference type="GO" id="GO:0003676">
    <property type="term" value="F:nucleic acid binding"/>
    <property type="evidence" value="ECO:0007669"/>
    <property type="project" value="InterPro"/>
</dbReference>
<gene>
    <name evidence="2" type="primary">RvY_17773-1</name>
    <name evidence="2" type="synonym">RvY_17773.1</name>
    <name evidence="2" type="ORF">RvY_17773</name>
</gene>
<feature type="domain" description="DDE-1" evidence="1">
    <location>
        <begin position="1"/>
        <end position="80"/>
    </location>
</feature>
<proteinExistence type="predicted"/>
<organism evidence="2 3">
    <name type="scientific">Ramazzottius varieornatus</name>
    <name type="common">Water bear</name>
    <name type="synonym">Tardigrade</name>
    <dbReference type="NCBI Taxonomy" id="947166"/>
    <lineage>
        <taxon>Eukaryota</taxon>
        <taxon>Metazoa</taxon>
        <taxon>Ecdysozoa</taxon>
        <taxon>Tardigrada</taxon>
        <taxon>Eutardigrada</taxon>
        <taxon>Parachela</taxon>
        <taxon>Hypsibioidea</taxon>
        <taxon>Ramazzottiidae</taxon>
        <taxon>Ramazzottius</taxon>
    </lineage>
</organism>
<dbReference type="EMBL" id="BDGG01000016">
    <property type="protein sequence ID" value="GAV08015.1"/>
    <property type="molecule type" value="Genomic_DNA"/>
</dbReference>
<dbReference type="AlphaFoldDB" id="A0A1D1W3D1"/>
<evidence type="ECO:0000313" key="3">
    <source>
        <dbReference type="Proteomes" id="UP000186922"/>
    </source>
</evidence>
<sequence>MTKQLFIEWCEKVFFPHMNDHSDSWPTFADQDAVEEVRPEELEYEMITIPPKVTGQIQPLDVLCFSMYKGYYRKISNWIFLNDQPVQVHHRDVILKLYSLIYRQFTSPRFDNLIAQAGHLSGY</sequence>
<accession>A0A1D1W3D1</accession>
<protein>
    <recommendedName>
        <fullName evidence="1">DDE-1 domain-containing protein</fullName>
    </recommendedName>
</protein>
<keyword evidence="3" id="KW-1185">Reference proteome</keyword>
<comment type="caution">
    <text evidence="2">The sequence shown here is derived from an EMBL/GenBank/DDBJ whole genome shotgun (WGS) entry which is preliminary data.</text>
</comment>
<evidence type="ECO:0000259" key="1">
    <source>
        <dbReference type="Pfam" id="PF03184"/>
    </source>
</evidence>
<dbReference type="Proteomes" id="UP000186922">
    <property type="component" value="Unassembled WGS sequence"/>
</dbReference>
<dbReference type="InterPro" id="IPR004875">
    <property type="entry name" value="DDE_SF_endonuclease_dom"/>
</dbReference>
<dbReference type="Pfam" id="PF03184">
    <property type="entry name" value="DDE_1"/>
    <property type="match status" value="1"/>
</dbReference>
<evidence type="ECO:0000313" key="2">
    <source>
        <dbReference type="EMBL" id="GAV08015.1"/>
    </source>
</evidence>
<name>A0A1D1W3D1_RAMVA</name>